<evidence type="ECO:0000256" key="1">
    <source>
        <dbReference type="SAM" id="Phobius"/>
    </source>
</evidence>
<evidence type="ECO:0000313" key="3">
    <source>
        <dbReference type="Proteomes" id="UP000823982"/>
    </source>
</evidence>
<keyword evidence="1" id="KW-1133">Transmembrane helix</keyword>
<dbReference type="InterPro" id="IPR012651">
    <property type="entry name" value="Thia_Transptr_ThiT"/>
</dbReference>
<sequence length="271" mass="29044">MRDKKLLALVESAIMIALATVLSIFKIIDLPYGGSVTIASMLPVAIIAYRHGLGWGIGSGFVYGVLQQLLGLNKLSWVTGWQSIVAVVLLDYIIAFTVIGFAGVFRKSISNQAVGLSMGCLLACILRYACHVVSGATVWAGLSIPTQDALIYSFIYNATYMLPEAIVLIAAAMYIGSTIDLRAAVPTRMYQKSEDKNTAWMLPVAGLSVVAAVVYDVVAIFAHLQDAETGEFTITNIAEVDWTSVIVVTAIGIIMAVALACARNFSRKQKA</sequence>
<dbReference type="Proteomes" id="UP000823982">
    <property type="component" value="Unassembled WGS sequence"/>
</dbReference>
<dbReference type="GO" id="GO:0005886">
    <property type="term" value="C:plasma membrane"/>
    <property type="evidence" value="ECO:0007669"/>
    <property type="project" value="InterPro"/>
</dbReference>
<dbReference type="AlphaFoldDB" id="A0A9D1JIL3"/>
<proteinExistence type="predicted"/>
<gene>
    <name evidence="2" type="ORF">IAD01_06735</name>
</gene>
<dbReference type="Gene3D" id="1.10.1760.20">
    <property type="match status" value="1"/>
</dbReference>
<dbReference type="EMBL" id="DVIR01000060">
    <property type="protein sequence ID" value="HIS25079.1"/>
    <property type="molecule type" value="Genomic_DNA"/>
</dbReference>
<evidence type="ECO:0000313" key="2">
    <source>
        <dbReference type="EMBL" id="HIS25079.1"/>
    </source>
</evidence>
<accession>A0A9D1JIL3</accession>
<dbReference type="Pfam" id="PF09515">
    <property type="entry name" value="Thia_YuaJ"/>
    <property type="match status" value="1"/>
</dbReference>
<feature type="transmembrane region" description="Helical" evidence="1">
    <location>
        <begin position="198"/>
        <end position="222"/>
    </location>
</feature>
<feature type="transmembrane region" description="Helical" evidence="1">
    <location>
        <begin position="116"/>
        <end position="142"/>
    </location>
</feature>
<feature type="transmembrane region" description="Helical" evidence="1">
    <location>
        <begin position="154"/>
        <end position="177"/>
    </location>
</feature>
<dbReference type="GO" id="GO:0015234">
    <property type="term" value="F:thiamine transmembrane transporter activity"/>
    <property type="evidence" value="ECO:0007669"/>
    <property type="project" value="InterPro"/>
</dbReference>
<reference evidence="2" key="2">
    <citation type="journal article" date="2021" name="PeerJ">
        <title>Extensive microbial diversity within the chicken gut microbiome revealed by metagenomics and culture.</title>
        <authorList>
            <person name="Gilroy R."/>
            <person name="Ravi A."/>
            <person name="Getino M."/>
            <person name="Pursley I."/>
            <person name="Horton D.L."/>
            <person name="Alikhan N.F."/>
            <person name="Baker D."/>
            <person name="Gharbi K."/>
            <person name="Hall N."/>
            <person name="Watson M."/>
            <person name="Adriaenssens E.M."/>
            <person name="Foster-Nyarko E."/>
            <person name="Jarju S."/>
            <person name="Secka A."/>
            <person name="Antonio M."/>
            <person name="Oren A."/>
            <person name="Chaudhuri R.R."/>
            <person name="La Ragione R."/>
            <person name="Hildebrand F."/>
            <person name="Pallen M.J."/>
        </authorList>
    </citation>
    <scope>NUCLEOTIDE SEQUENCE</scope>
    <source>
        <strain evidence="2">CHK157-1446</strain>
    </source>
</reference>
<feature type="transmembrane region" description="Helical" evidence="1">
    <location>
        <begin position="83"/>
        <end position="104"/>
    </location>
</feature>
<feature type="transmembrane region" description="Helical" evidence="1">
    <location>
        <begin position="242"/>
        <end position="262"/>
    </location>
</feature>
<feature type="transmembrane region" description="Helical" evidence="1">
    <location>
        <begin position="6"/>
        <end position="28"/>
    </location>
</feature>
<feature type="transmembrane region" description="Helical" evidence="1">
    <location>
        <begin position="40"/>
        <end position="63"/>
    </location>
</feature>
<keyword evidence="1" id="KW-0472">Membrane</keyword>
<comment type="caution">
    <text evidence="2">The sequence shown here is derived from an EMBL/GenBank/DDBJ whole genome shotgun (WGS) entry which is preliminary data.</text>
</comment>
<keyword evidence="1" id="KW-0812">Transmembrane</keyword>
<reference evidence="2" key="1">
    <citation type="submission" date="2020-10" db="EMBL/GenBank/DDBJ databases">
        <authorList>
            <person name="Gilroy R."/>
        </authorList>
    </citation>
    <scope>NUCLEOTIDE SEQUENCE</scope>
    <source>
        <strain evidence="2">CHK157-1446</strain>
    </source>
</reference>
<name>A0A9D1JIL3_9FIRM</name>
<organism evidence="2 3">
    <name type="scientific">Candidatus Faeciplasma gallinarum</name>
    <dbReference type="NCBI Taxonomy" id="2840799"/>
    <lineage>
        <taxon>Bacteria</taxon>
        <taxon>Bacillati</taxon>
        <taxon>Bacillota</taxon>
        <taxon>Clostridia</taxon>
        <taxon>Eubacteriales</taxon>
        <taxon>Oscillospiraceae</taxon>
        <taxon>Oscillospiraceae incertae sedis</taxon>
        <taxon>Candidatus Faeciplasma</taxon>
    </lineage>
</organism>
<protein>
    <submittedName>
        <fullName evidence="2">Energy-coupled thiamine transporter ThiT</fullName>
    </submittedName>
</protein>